<keyword evidence="3" id="KW-0479">Metal-binding</keyword>
<evidence type="ECO:0000256" key="3">
    <source>
        <dbReference type="ARBA" id="ARBA00022723"/>
    </source>
</evidence>
<evidence type="ECO:0000259" key="7">
    <source>
        <dbReference type="Pfam" id="PF05681"/>
    </source>
</evidence>
<keyword evidence="6" id="KW-0456">Lyase</keyword>
<evidence type="ECO:0000256" key="2">
    <source>
        <dbReference type="ARBA" id="ARBA00022485"/>
    </source>
</evidence>
<protein>
    <submittedName>
        <fullName evidence="8">Fumarate hydratase</fullName>
    </submittedName>
</protein>
<evidence type="ECO:0000256" key="5">
    <source>
        <dbReference type="ARBA" id="ARBA00023014"/>
    </source>
</evidence>
<keyword evidence="5" id="KW-0411">Iron-sulfur</keyword>
<evidence type="ECO:0000256" key="1">
    <source>
        <dbReference type="ARBA" id="ARBA00008876"/>
    </source>
</evidence>
<dbReference type="GO" id="GO:0016829">
    <property type="term" value="F:lyase activity"/>
    <property type="evidence" value="ECO:0007669"/>
    <property type="project" value="UniProtKB-KW"/>
</dbReference>
<organism evidence="8 9">
    <name type="scientific">Mesobacillus boroniphilus</name>
    <dbReference type="NCBI Taxonomy" id="308892"/>
    <lineage>
        <taxon>Bacteria</taxon>
        <taxon>Bacillati</taxon>
        <taxon>Bacillota</taxon>
        <taxon>Bacilli</taxon>
        <taxon>Bacillales</taxon>
        <taxon>Bacillaceae</taxon>
        <taxon>Mesobacillus</taxon>
    </lineage>
</organism>
<dbReference type="InterPro" id="IPR004646">
    <property type="entry name" value="Fe-S_hydro-lyase_TtdA-typ_cat"/>
</dbReference>
<evidence type="ECO:0000313" key="8">
    <source>
        <dbReference type="EMBL" id="MBS8263702.1"/>
    </source>
</evidence>
<dbReference type="Proteomes" id="UP000761411">
    <property type="component" value="Unassembled WGS sequence"/>
</dbReference>
<dbReference type="GO" id="GO:0051539">
    <property type="term" value="F:4 iron, 4 sulfur cluster binding"/>
    <property type="evidence" value="ECO:0007669"/>
    <property type="project" value="UniProtKB-KW"/>
</dbReference>
<name>A0A944CJP1_9BACI</name>
<comment type="similarity">
    <text evidence="1">Belongs to the class-I fumarase family.</text>
</comment>
<dbReference type="GO" id="GO:0046872">
    <property type="term" value="F:metal ion binding"/>
    <property type="evidence" value="ECO:0007669"/>
    <property type="project" value="UniProtKB-KW"/>
</dbReference>
<accession>A0A944CJP1</accession>
<dbReference type="InterPro" id="IPR051208">
    <property type="entry name" value="Class-I_Fumarase/Tartrate_DH"/>
</dbReference>
<dbReference type="NCBIfam" id="NF004885">
    <property type="entry name" value="PRK06246.1"/>
    <property type="match status" value="1"/>
</dbReference>
<dbReference type="Pfam" id="PF05681">
    <property type="entry name" value="Fumerase"/>
    <property type="match status" value="1"/>
</dbReference>
<feature type="domain" description="Fe-S hydro-lyase tartrate dehydratase alpha-type catalytic" evidence="7">
    <location>
        <begin position="26"/>
        <end position="295"/>
    </location>
</feature>
<keyword evidence="2" id="KW-0004">4Fe-4S</keyword>
<gene>
    <name evidence="8" type="ORF">DYI25_04500</name>
</gene>
<comment type="caution">
    <text evidence="8">The sequence shown here is derived from an EMBL/GenBank/DDBJ whole genome shotgun (WGS) entry which is preliminary data.</text>
</comment>
<keyword evidence="9" id="KW-1185">Reference proteome</keyword>
<evidence type="ECO:0000256" key="4">
    <source>
        <dbReference type="ARBA" id="ARBA00023004"/>
    </source>
</evidence>
<dbReference type="NCBIfam" id="TIGR00722">
    <property type="entry name" value="ttdA_fumA_fumB"/>
    <property type="match status" value="1"/>
</dbReference>
<dbReference type="PANTHER" id="PTHR30389">
    <property type="entry name" value="FUMARATE HYDRATASE-RELATED"/>
    <property type="match status" value="1"/>
</dbReference>
<proteinExistence type="inferred from homology"/>
<keyword evidence="4" id="KW-0408">Iron</keyword>
<sequence>MTVVDYAADYKSVWEVDNKFYKSVEESCKTLYIESLKDLPPDVRTALERAHSKEELASGKEILATLIKTVSTADNQKLLICQDTGIPVYFVKVGNQVRFDGVRLEKAIRRGTERATLEHPLRSSIVNTLTRKNHGTSTGNQVPIIHYEFIEGDKIEILIVPKGSGSENMSYLKMLTPAAGIEGIKKYILECVFESGANPCPPTIVGIGLGGTADKCAALAKKAAAREVGSPNPDPDVRKLEEELYILINKLGLGAQGLGGSTTALAVHIEVADTHMTCNPVAVNMMCWPARRMRATFKQQEEPEISY</sequence>
<dbReference type="AlphaFoldDB" id="A0A944CJP1"/>
<reference evidence="8 9" key="1">
    <citation type="journal article" date="2021" name="Microorganisms">
        <title>Bacterial Dimethylsulfoniopropionate Biosynthesis in the East China Sea.</title>
        <authorList>
            <person name="Liu J."/>
            <person name="Zhang Y."/>
            <person name="Liu J."/>
            <person name="Zhong H."/>
            <person name="Williams B.T."/>
            <person name="Zheng Y."/>
            <person name="Curson A.R.J."/>
            <person name="Sun C."/>
            <person name="Sun H."/>
            <person name="Song D."/>
            <person name="Wagner Mackenzie B."/>
            <person name="Bermejo Martinez A."/>
            <person name="Todd J.D."/>
            <person name="Zhang X.H."/>
        </authorList>
    </citation>
    <scope>NUCLEOTIDE SEQUENCE [LARGE SCALE GENOMIC DNA]</scope>
    <source>
        <strain evidence="8 9">ESS08</strain>
    </source>
</reference>
<evidence type="ECO:0000256" key="6">
    <source>
        <dbReference type="ARBA" id="ARBA00023239"/>
    </source>
</evidence>
<dbReference type="PANTHER" id="PTHR30389:SF17">
    <property type="entry name" value="L(+)-TARTRATE DEHYDRATASE SUBUNIT ALPHA-RELATED"/>
    <property type="match status" value="1"/>
</dbReference>
<dbReference type="RefSeq" id="WP_213367252.1">
    <property type="nucleotide sequence ID" value="NZ_QTKX01000001.1"/>
</dbReference>
<dbReference type="EMBL" id="QTKX01000001">
    <property type="protein sequence ID" value="MBS8263702.1"/>
    <property type="molecule type" value="Genomic_DNA"/>
</dbReference>
<evidence type="ECO:0000313" key="9">
    <source>
        <dbReference type="Proteomes" id="UP000761411"/>
    </source>
</evidence>